<protein>
    <submittedName>
        <fullName evidence="2">Uncharacterized protein</fullName>
    </submittedName>
</protein>
<evidence type="ECO:0000256" key="1">
    <source>
        <dbReference type="SAM" id="Phobius"/>
    </source>
</evidence>
<evidence type="ECO:0000313" key="3">
    <source>
        <dbReference type="Proteomes" id="UP000007796"/>
    </source>
</evidence>
<dbReference type="AlphaFoldDB" id="F0XUJ9"/>
<sequence>MALLSELVASLAGFDGMPSHTVAAALFGAALSLLVGYIWKSLQTRATAIKVPGEATITRPPGEKSALGFDAMGEIEPLVNLDWKAERPERIYKFADKYNLTMGLRKTTINTITRIDQQYVERIAERKRILEQYPGALGCQLSAEAMVRELYSFLLTHYLPRRYPTVFVLDADAGELHNRILDERLPTVPPTDILAALRTIALVVDEDFLMLLPSSDGDGYSLQAFVWLYPVGFDPVDKLGIKLRDAHGPVPGYKQHMQLSMDRYFERLTPGRVVDRVNWAVATNSSLCERGEYHLYSDDQVSVLSAADIDLDDTWVRCELQTLFGLSTSGGRILSVHLYLYPIREIKQVGLAEAMIRATDGYGLGNAPAFARYKRTPVWGDVVKAYLRSDEDLDADQLLLKRACEAGAQKTEETEAHTR</sequence>
<dbReference type="OrthoDB" id="5043642at2759"/>
<dbReference type="Proteomes" id="UP000007796">
    <property type="component" value="Unassembled WGS sequence"/>
</dbReference>
<evidence type="ECO:0000313" key="2">
    <source>
        <dbReference type="EMBL" id="EFW98997.1"/>
    </source>
</evidence>
<feature type="transmembrane region" description="Helical" evidence="1">
    <location>
        <begin position="20"/>
        <end position="39"/>
    </location>
</feature>
<dbReference type="InterPro" id="IPR021848">
    <property type="entry name" value="HODM_asu-like"/>
</dbReference>
<reference evidence="2 3" key="1">
    <citation type="journal article" date="2011" name="Proc. Natl. Acad. Sci. U.S.A.">
        <title>Genome and transcriptome analyses of the mountain pine beetle-fungal symbiont Grosmannia clavigera, a lodgepole pine pathogen.</title>
        <authorList>
            <person name="DiGuistini S."/>
            <person name="Wang Y."/>
            <person name="Liao N.Y."/>
            <person name="Taylor G."/>
            <person name="Tanguay P."/>
            <person name="Feau N."/>
            <person name="Henrissat B."/>
            <person name="Chan S.K."/>
            <person name="Hesse-Orce U."/>
            <person name="Alamouti S.M."/>
            <person name="Tsui C.K.M."/>
            <person name="Docking R.T."/>
            <person name="Levasseur A."/>
            <person name="Haridas S."/>
            <person name="Robertson G."/>
            <person name="Birol I."/>
            <person name="Holt R.A."/>
            <person name="Marra M.A."/>
            <person name="Hamelin R.C."/>
            <person name="Hirst M."/>
            <person name="Jones S.J.M."/>
            <person name="Bohlmann J."/>
            <person name="Breuil C."/>
        </authorList>
    </citation>
    <scope>NUCLEOTIDE SEQUENCE [LARGE SCALE GENOMIC DNA]</scope>
    <source>
        <strain evidence="3">kw1407 / UAMH 11150</strain>
    </source>
</reference>
<name>F0XUJ9_GROCL</name>
<dbReference type="InParanoid" id="F0XUJ9"/>
<keyword evidence="1" id="KW-0472">Membrane</keyword>
<dbReference type="EMBL" id="GL630006">
    <property type="protein sequence ID" value="EFW98997.1"/>
    <property type="molecule type" value="Genomic_DNA"/>
</dbReference>
<dbReference type="RefSeq" id="XP_014168480.1">
    <property type="nucleotide sequence ID" value="XM_014313005.1"/>
</dbReference>
<proteinExistence type="predicted"/>
<dbReference type="STRING" id="655863.F0XUJ9"/>
<keyword evidence="3" id="KW-1185">Reference proteome</keyword>
<dbReference type="Pfam" id="PF11927">
    <property type="entry name" value="HODM_asu-like"/>
    <property type="match status" value="1"/>
</dbReference>
<gene>
    <name evidence="2" type="ORF">CMQ_4849</name>
</gene>
<dbReference type="HOGENOM" id="CLU_025462_2_0_1"/>
<accession>F0XUJ9</accession>
<dbReference type="GeneID" id="25978105"/>
<keyword evidence="1" id="KW-1133">Transmembrane helix</keyword>
<organism evidence="3">
    <name type="scientific">Grosmannia clavigera (strain kw1407 / UAMH 11150)</name>
    <name type="common">Blue stain fungus</name>
    <name type="synonym">Graphiocladiella clavigera</name>
    <dbReference type="NCBI Taxonomy" id="655863"/>
    <lineage>
        <taxon>Eukaryota</taxon>
        <taxon>Fungi</taxon>
        <taxon>Dikarya</taxon>
        <taxon>Ascomycota</taxon>
        <taxon>Pezizomycotina</taxon>
        <taxon>Sordariomycetes</taxon>
        <taxon>Sordariomycetidae</taxon>
        <taxon>Ophiostomatales</taxon>
        <taxon>Ophiostomataceae</taxon>
        <taxon>Leptographium</taxon>
    </lineage>
</organism>
<keyword evidence="1" id="KW-0812">Transmembrane</keyword>
<dbReference type="eggNOG" id="ENOG502T5HW">
    <property type="taxonomic scope" value="Eukaryota"/>
</dbReference>